<proteinExistence type="inferred from homology"/>
<reference evidence="25" key="1">
    <citation type="submission" date="2016-10" db="EMBL/GenBank/DDBJ databases">
        <authorList>
            <person name="Varghese N."/>
            <person name="Submissions S."/>
        </authorList>
    </citation>
    <scope>NUCLEOTIDE SEQUENCE [LARGE SCALE GENOMIC DNA]</scope>
    <source>
        <strain evidence="25">DSM 16995</strain>
    </source>
</reference>
<dbReference type="PANTHER" id="PTHR46244">
    <property type="entry name" value="PHOSPHOENOLPYRUVATE-PROTEIN PHOSPHOTRANSFERASE"/>
    <property type="match status" value="1"/>
</dbReference>
<protein>
    <recommendedName>
        <fullName evidence="7 17">Phosphoenolpyruvate-protein phosphotransferase</fullName>
        <ecNumber evidence="6 17">2.7.3.9</ecNumber>
    </recommendedName>
    <alternativeName>
        <fullName evidence="16 17">Phosphotransferase system, enzyme I</fullName>
    </alternativeName>
</protein>
<comment type="similarity">
    <text evidence="5 17">Belongs to the PEP-utilizing enzyme family.</text>
</comment>
<feature type="binding site" evidence="19">
    <location>
        <position position="296"/>
    </location>
    <ligand>
        <name>phosphoenolpyruvate</name>
        <dbReference type="ChEBI" id="CHEBI:58702"/>
    </ligand>
</feature>
<dbReference type="GO" id="GO:0008965">
    <property type="term" value="F:phosphoenolpyruvate-protein phosphotransferase activity"/>
    <property type="evidence" value="ECO:0007669"/>
    <property type="project" value="UniProtKB-EC"/>
</dbReference>
<feature type="binding site" evidence="19">
    <location>
        <position position="465"/>
    </location>
    <ligand>
        <name>phosphoenolpyruvate</name>
        <dbReference type="ChEBI" id="CHEBI:58702"/>
    </ligand>
</feature>
<evidence type="ECO:0000256" key="11">
    <source>
        <dbReference type="ARBA" id="ARBA00022679"/>
    </source>
</evidence>
<dbReference type="GO" id="GO:0046872">
    <property type="term" value="F:metal ion binding"/>
    <property type="evidence" value="ECO:0007669"/>
    <property type="project" value="UniProtKB-KW"/>
</dbReference>
<dbReference type="Pfam" id="PF00391">
    <property type="entry name" value="PEP-utilizers"/>
    <property type="match status" value="1"/>
</dbReference>
<evidence type="ECO:0000259" key="23">
    <source>
        <dbReference type="Pfam" id="PF05524"/>
    </source>
</evidence>
<comment type="cofactor">
    <cofactor evidence="2 17 20">
        <name>Mg(2+)</name>
        <dbReference type="ChEBI" id="CHEBI:18420"/>
    </cofactor>
</comment>
<evidence type="ECO:0000256" key="2">
    <source>
        <dbReference type="ARBA" id="ARBA00001946"/>
    </source>
</evidence>
<evidence type="ECO:0000256" key="19">
    <source>
        <dbReference type="PIRSR" id="PIRSR000732-2"/>
    </source>
</evidence>
<comment type="catalytic activity">
    <reaction evidence="1 17">
        <text>L-histidyl-[protein] + phosphoenolpyruvate = N(pros)-phospho-L-histidyl-[protein] + pyruvate</text>
        <dbReference type="Rhea" id="RHEA:23880"/>
        <dbReference type="Rhea" id="RHEA-COMP:9745"/>
        <dbReference type="Rhea" id="RHEA-COMP:9746"/>
        <dbReference type="ChEBI" id="CHEBI:15361"/>
        <dbReference type="ChEBI" id="CHEBI:29979"/>
        <dbReference type="ChEBI" id="CHEBI:58702"/>
        <dbReference type="ChEBI" id="CHEBI:64837"/>
        <dbReference type="EC" id="2.7.3.9"/>
    </reaction>
</comment>
<organism evidence="24 25">
    <name type="scientific">Maridesulfovibrio ferrireducens</name>
    <dbReference type="NCBI Taxonomy" id="246191"/>
    <lineage>
        <taxon>Bacteria</taxon>
        <taxon>Pseudomonadati</taxon>
        <taxon>Thermodesulfobacteriota</taxon>
        <taxon>Desulfovibrionia</taxon>
        <taxon>Desulfovibrionales</taxon>
        <taxon>Desulfovibrionaceae</taxon>
        <taxon>Maridesulfovibrio</taxon>
    </lineage>
</organism>
<evidence type="ECO:0000256" key="6">
    <source>
        <dbReference type="ARBA" id="ARBA00012232"/>
    </source>
</evidence>
<dbReference type="InterPro" id="IPR008731">
    <property type="entry name" value="PTS_EIN"/>
</dbReference>
<dbReference type="PROSITE" id="PS00742">
    <property type="entry name" value="PEP_ENZYMES_2"/>
    <property type="match status" value="1"/>
</dbReference>
<dbReference type="NCBIfam" id="TIGR01417">
    <property type="entry name" value="PTS_I_fam"/>
    <property type="match status" value="1"/>
</dbReference>
<evidence type="ECO:0000256" key="3">
    <source>
        <dbReference type="ARBA" id="ARBA00002728"/>
    </source>
</evidence>
<evidence type="ECO:0000313" key="24">
    <source>
        <dbReference type="EMBL" id="SDK36176.1"/>
    </source>
</evidence>
<dbReference type="InterPro" id="IPR036637">
    <property type="entry name" value="Phosphohistidine_dom_sf"/>
</dbReference>
<comment type="function">
    <text evidence="3 17">General (non sugar-specific) component of the phosphoenolpyruvate-dependent sugar phosphotransferase system (sugar PTS). This major carbohydrate active-transport system catalyzes the phosphorylation of incoming sugar substrates concomitantly with their translocation across the cell membrane. Enzyme I transfers the phosphoryl group from phosphoenolpyruvate (PEP) to the phosphoryl carrier protein (HPr).</text>
</comment>
<sequence length="570" mass="62479">MVSGISVSPGVALAQAFVLSSEPVSFDSSPVAFEFIEREIDKFKNAVVESVKQLTLIEAHVRKKMGDDKAAIFEGHLMLVEDEELSEAVIEKIREQHFPAPAAVEEVINEHASAMEELEDEYLRARGVDMRDLGQRLVSNCLGIVPQSLDTFDREIILVAEELTPSQTAVLDSSKVKGIITERGSRTSHTAIMAGSMEIPAIVGAEGATTAIQNGDMVVLDAEQNRIIVNPTPSQLELVEYWREQYIQERTLLEELRDLPAQTSDGVMIKLVANIGSPADSGPALSKGAEGVGLYRVEFLFMETSEAPDEEMQYQAFKSVVDDMKGMPVVIRTLDVGGDKGLPYLALPKEENPFLGCRGIRLCFERPSLLLSQLRALLRAGVHGDIRILIPMISSLDEVRRFKKFLAEAQSSLENEGIAHAKELPLGVMIETPAAVFLAPHLIRETDFFSIGTNDLTQYTLAVDRQNERIADLFEQLSPAVLLGIKYTVDAAREAGKPVCVCGQMAGDVNSALLLVGLGVEELSMSPVHIPRVKNAIRKHSRVRLREIAKEVLGLATATEVKMKLEKCLG</sequence>
<keyword evidence="8 17" id="KW-0813">Transport</keyword>
<dbReference type="EC" id="2.7.3.9" evidence="6 17"/>
<dbReference type="Gene3D" id="1.10.274.10">
    <property type="entry name" value="PtsI, HPr-binding domain"/>
    <property type="match status" value="1"/>
</dbReference>
<keyword evidence="11 17" id="KW-0808">Transferase</keyword>
<keyword evidence="15 17" id="KW-0460">Magnesium</keyword>
<feature type="binding site" evidence="20">
    <location>
        <position position="431"/>
    </location>
    <ligand>
        <name>Mg(2+)</name>
        <dbReference type="ChEBI" id="CHEBI:18420"/>
    </ligand>
</feature>
<dbReference type="OrthoDB" id="9765468at2"/>
<evidence type="ECO:0000256" key="1">
    <source>
        <dbReference type="ARBA" id="ARBA00000683"/>
    </source>
</evidence>
<dbReference type="SUPFAM" id="SSF47831">
    <property type="entry name" value="Enzyme I of the PEP:sugar phosphotransferase system HPr-binding (sub)domain"/>
    <property type="match status" value="1"/>
</dbReference>
<feature type="binding site" evidence="20">
    <location>
        <position position="455"/>
    </location>
    <ligand>
        <name>Mg(2+)</name>
        <dbReference type="ChEBI" id="CHEBI:18420"/>
    </ligand>
</feature>
<dbReference type="AlphaFoldDB" id="A0A1G9B9C1"/>
<evidence type="ECO:0000256" key="12">
    <source>
        <dbReference type="ARBA" id="ARBA00022683"/>
    </source>
</evidence>
<feature type="binding site" evidence="19">
    <location>
        <position position="332"/>
    </location>
    <ligand>
        <name>phosphoenolpyruvate</name>
        <dbReference type="ChEBI" id="CHEBI:58702"/>
    </ligand>
</feature>
<evidence type="ECO:0000256" key="13">
    <source>
        <dbReference type="ARBA" id="ARBA00022723"/>
    </source>
</evidence>
<comment type="subcellular location">
    <subcellularLocation>
        <location evidence="4 17">Cytoplasm</location>
    </subcellularLocation>
</comment>
<dbReference type="InterPro" id="IPR040442">
    <property type="entry name" value="Pyrv_kinase-like_dom_sf"/>
</dbReference>
<evidence type="ECO:0000256" key="16">
    <source>
        <dbReference type="ARBA" id="ARBA00033235"/>
    </source>
</evidence>
<dbReference type="InterPro" id="IPR015813">
    <property type="entry name" value="Pyrv/PenolPyrv_kinase-like_dom"/>
</dbReference>
<dbReference type="EMBL" id="FNGA01000001">
    <property type="protein sequence ID" value="SDK36176.1"/>
    <property type="molecule type" value="Genomic_DNA"/>
</dbReference>
<dbReference type="SUPFAM" id="SSF52009">
    <property type="entry name" value="Phosphohistidine domain"/>
    <property type="match status" value="1"/>
</dbReference>
<dbReference type="Pfam" id="PF05524">
    <property type="entry name" value="PEP-utilisers_N"/>
    <property type="match status" value="1"/>
</dbReference>
<evidence type="ECO:0000256" key="5">
    <source>
        <dbReference type="ARBA" id="ARBA00007837"/>
    </source>
</evidence>
<evidence type="ECO:0000256" key="20">
    <source>
        <dbReference type="PIRSR" id="PIRSR000732-3"/>
    </source>
</evidence>
<evidence type="ECO:0000256" key="17">
    <source>
        <dbReference type="PIRNR" id="PIRNR000732"/>
    </source>
</evidence>
<evidence type="ECO:0000256" key="4">
    <source>
        <dbReference type="ARBA" id="ARBA00004496"/>
    </source>
</evidence>
<evidence type="ECO:0000256" key="8">
    <source>
        <dbReference type="ARBA" id="ARBA00022448"/>
    </source>
</evidence>
<dbReference type="InterPro" id="IPR023151">
    <property type="entry name" value="PEP_util_CS"/>
</dbReference>
<keyword evidence="13 17" id="KW-0479">Metal-binding</keyword>
<dbReference type="SUPFAM" id="SSF51621">
    <property type="entry name" value="Phosphoenolpyruvate/pyruvate domain"/>
    <property type="match status" value="1"/>
</dbReference>
<dbReference type="PIRSF" id="PIRSF000732">
    <property type="entry name" value="PTS_enzyme_I"/>
    <property type="match status" value="1"/>
</dbReference>
<dbReference type="GO" id="GO:0005737">
    <property type="term" value="C:cytoplasm"/>
    <property type="evidence" value="ECO:0007669"/>
    <property type="project" value="UniProtKB-SubCell"/>
</dbReference>
<evidence type="ECO:0000256" key="9">
    <source>
        <dbReference type="ARBA" id="ARBA00022490"/>
    </source>
</evidence>
<dbReference type="Proteomes" id="UP000199053">
    <property type="component" value="Unassembled WGS sequence"/>
</dbReference>
<feature type="active site" description="Tele-phosphohistidine intermediate" evidence="18">
    <location>
        <position position="189"/>
    </location>
</feature>
<keyword evidence="25" id="KW-1185">Reference proteome</keyword>
<keyword evidence="14 17" id="KW-0418">Kinase</keyword>
<evidence type="ECO:0000256" key="7">
    <source>
        <dbReference type="ARBA" id="ARBA00016544"/>
    </source>
</evidence>
<accession>A0A1G9B9C1</accession>
<keyword evidence="10 17" id="KW-0762">Sugar transport</keyword>
<dbReference type="Gene3D" id="3.20.20.60">
    <property type="entry name" value="Phosphoenolpyruvate-binding domains"/>
    <property type="match status" value="1"/>
</dbReference>
<feature type="domain" description="PEP-utilising enzyme mobile" evidence="21">
    <location>
        <begin position="154"/>
        <end position="224"/>
    </location>
</feature>
<dbReference type="InterPro" id="IPR006318">
    <property type="entry name" value="PTS_EI-like"/>
</dbReference>
<dbReference type="PANTHER" id="PTHR46244:SF3">
    <property type="entry name" value="PHOSPHOENOLPYRUVATE-PROTEIN PHOSPHOTRANSFERASE"/>
    <property type="match status" value="1"/>
</dbReference>
<dbReference type="InterPro" id="IPR000121">
    <property type="entry name" value="PEP_util_C"/>
</dbReference>
<feature type="binding site" evidence="19">
    <location>
        <begin position="454"/>
        <end position="455"/>
    </location>
    <ligand>
        <name>phosphoenolpyruvate</name>
        <dbReference type="ChEBI" id="CHEBI:58702"/>
    </ligand>
</feature>
<feature type="domain" description="PEP-utilising enzyme C-terminal" evidence="22">
    <location>
        <begin position="253"/>
        <end position="540"/>
    </location>
</feature>
<dbReference type="InterPro" id="IPR024692">
    <property type="entry name" value="PTS_EI"/>
</dbReference>
<dbReference type="InterPro" id="IPR008279">
    <property type="entry name" value="PEP-util_enz_mobile_dom"/>
</dbReference>
<dbReference type="GO" id="GO:0016301">
    <property type="term" value="F:kinase activity"/>
    <property type="evidence" value="ECO:0007669"/>
    <property type="project" value="UniProtKB-KW"/>
</dbReference>
<dbReference type="InterPro" id="IPR050499">
    <property type="entry name" value="PEP-utilizing_PTS_enzyme"/>
</dbReference>
<dbReference type="Gene3D" id="3.50.30.10">
    <property type="entry name" value="Phosphohistidine domain"/>
    <property type="match status" value="1"/>
</dbReference>
<dbReference type="STRING" id="246191.SAMN05660337_0208"/>
<evidence type="ECO:0000259" key="21">
    <source>
        <dbReference type="Pfam" id="PF00391"/>
    </source>
</evidence>
<feature type="domain" description="Phosphotransferase system enzyme I N-terminal" evidence="23">
    <location>
        <begin position="3"/>
        <end position="126"/>
    </location>
</feature>
<dbReference type="InterPro" id="IPR036618">
    <property type="entry name" value="PtsI_HPr-bd_sf"/>
</dbReference>
<evidence type="ECO:0000256" key="14">
    <source>
        <dbReference type="ARBA" id="ARBA00022777"/>
    </source>
</evidence>
<evidence type="ECO:0000256" key="18">
    <source>
        <dbReference type="PIRSR" id="PIRSR000732-1"/>
    </source>
</evidence>
<dbReference type="RefSeq" id="WP_092157378.1">
    <property type="nucleotide sequence ID" value="NZ_FNGA01000001.1"/>
</dbReference>
<name>A0A1G9B9C1_9BACT</name>
<evidence type="ECO:0000259" key="22">
    <source>
        <dbReference type="Pfam" id="PF02896"/>
    </source>
</evidence>
<dbReference type="GO" id="GO:0009401">
    <property type="term" value="P:phosphoenolpyruvate-dependent sugar phosphotransferase system"/>
    <property type="evidence" value="ECO:0007669"/>
    <property type="project" value="UniProtKB-KW"/>
</dbReference>
<evidence type="ECO:0000313" key="25">
    <source>
        <dbReference type="Proteomes" id="UP000199053"/>
    </source>
</evidence>
<evidence type="ECO:0000256" key="15">
    <source>
        <dbReference type="ARBA" id="ARBA00022842"/>
    </source>
</evidence>
<dbReference type="Pfam" id="PF02896">
    <property type="entry name" value="PEP-utilizers_C"/>
    <property type="match status" value="1"/>
</dbReference>
<gene>
    <name evidence="24" type="ORF">SAMN05660337_0208</name>
</gene>
<feature type="active site" description="Proton donor" evidence="18">
    <location>
        <position position="502"/>
    </location>
</feature>
<evidence type="ECO:0000256" key="10">
    <source>
        <dbReference type="ARBA" id="ARBA00022597"/>
    </source>
</evidence>
<keyword evidence="9 17" id="KW-0963">Cytoplasm</keyword>
<dbReference type="PRINTS" id="PR01736">
    <property type="entry name" value="PHPHTRNFRASE"/>
</dbReference>
<keyword evidence="12 17" id="KW-0598">Phosphotransferase system</keyword>